<evidence type="ECO:0008006" key="4">
    <source>
        <dbReference type="Google" id="ProtNLM"/>
    </source>
</evidence>
<accession>A0ABN2QE93</accession>
<keyword evidence="1" id="KW-0812">Transmembrane</keyword>
<gene>
    <name evidence="2" type="ORF">GCM10009754_19130</name>
</gene>
<feature type="transmembrane region" description="Helical" evidence="1">
    <location>
        <begin position="61"/>
        <end position="91"/>
    </location>
</feature>
<proteinExistence type="predicted"/>
<reference evidence="2 3" key="1">
    <citation type="journal article" date="2019" name="Int. J. Syst. Evol. Microbiol.">
        <title>The Global Catalogue of Microorganisms (GCM) 10K type strain sequencing project: providing services to taxonomists for standard genome sequencing and annotation.</title>
        <authorList>
            <consortium name="The Broad Institute Genomics Platform"/>
            <consortium name="The Broad Institute Genome Sequencing Center for Infectious Disease"/>
            <person name="Wu L."/>
            <person name="Ma J."/>
        </authorList>
    </citation>
    <scope>NUCLEOTIDE SEQUENCE [LARGE SCALE GENOMIC DNA]</scope>
    <source>
        <strain evidence="2 3">JCM 14545</strain>
    </source>
</reference>
<evidence type="ECO:0000256" key="1">
    <source>
        <dbReference type="SAM" id="Phobius"/>
    </source>
</evidence>
<name>A0ABN2QE93_9PSEU</name>
<sequence length="144" mass="15164">MFRLSLSTFRERWPLFIGAVLTVCLGVALVQSSLLILVSAASPDIPAGLPPEVADHLRDGYTGAITLLAMTLGLSAFLAIFIVSSTFAFTVAQRRRDLALRGSSAARSGRCGGCCCPRRWCSGWPAPGSGCRSGWPRCGSSPGC</sequence>
<evidence type="ECO:0000313" key="3">
    <source>
        <dbReference type="Proteomes" id="UP001501116"/>
    </source>
</evidence>
<dbReference type="RefSeq" id="WP_344415781.1">
    <property type="nucleotide sequence ID" value="NZ_BAAANN010000006.1"/>
</dbReference>
<protein>
    <recommendedName>
        <fullName evidence="4">ABC transmembrane type-1 domain-containing protein</fullName>
    </recommendedName>
</protein>
<keyword evidence="1" id="KW-0472">Membrane</keyword>
<organism evidence="2 3">
    <name type="scientific">Amycolatopsis minnesotensis</name>
    <dbReference type="NCBI Taxonomy" id="337894"/>
    <lineage>
        <taxon>Bacteria</taxon>
        <taxon>Bacillati</taxon>
        <taxon>Actinomycetota</taxon>
        <taxon>Actinomycetes</taxon>
        <taxon>Pseudonocardiales</taxon>
        <taxon>Pseudonocardiaceae</taxon>
        <taxon>Amycolatopsis</taxon>
    </lineage>
</organism>
<dbReference type="EMBL" id="BAAANN010000006">
    <property type="protein sequence ID" value="GAA1950621.1"/>
    <property type="molecule type" value="Genomic_DNA"/>
</dbReference>
<evidence type="ECO:0000313" key="2">
    <source>
        <dbReference type="EMBL" id="GAA1950621.1"/>
    </source>
</evidence>
<comment type="caution">
    <text evidence="2">The sequence shown here is derived from an EMBL/GenBank/DDBJ whole genome shotgun (WGS) entry which is preliminary data.</text>
</comment>
<feature type="transmembrane region" description="Helical" evidence="1">
    <location>
        <begin position="12"/>
        <end position="41"/>
    </location>
</feature>
<keyword evidence="3" id="KW-1185">Reference proteome</keyword>
<keyword evidence="1" id="KW-1133">Transmembrane helix</keyword>
<dbReference type="Proteomes" id="UP001501116">
    <property type="component" value="Unassembled WGS sequence"/>
</dbReference>